<proteinExistence type="predicted"/>
<dbReference type="Proteomes" id="UP000217784">
    <property type="component" value="Unassembled WGS sequence"/>
</dbReference>
<dbReference type="SUPFAM" id="SSF53756">
    <property type="entry name" value="UDP-Glycosyltransferase/glycogen phosphorylase"/>
    <property type="match status" value="1"/>
</dbReference>
<comment type="caution">
    <text evidence="3">The sequence shown here is derived from an EMBL/GenBank/DDBJ whole genome shotgun (WGS) entry which is preliminary data.</text>
</comment>
<evidence type="ECO:0000259" key="1">
    <source>
        <dbReference type="Pfam" id="PF00534"/>
    </source>
</evidence>
<dbReference type="Pfam" id="PF13439">
    <property type="entry name" value="Glyco_transf_4"/>
    <property type="match status" value="1"/>
</dbReference>
<feature type="domain" description="Glycosyl transferase family 1" evidence="1">
    <location>
        <begin position="182"/>
        <end position="335"/>
    </location>
</feature>
<keyword evidence="4" id="KW-1185">Reference proteome</keyword>
<dbReference type="InterPro" id="IPR001296">
    <property type="entry name" value="Glyco_trans_1"/>
</dbReference>
<organism evidence="3 4">
    <name type="scientific">Methanobacterium bryantii</name>
    <dbReference type="NCBI Taxonomy" id="2161"/>
    <lineage>
        <taxon>Archaea</taxon>
        <taxon>Methanobacteriati</taxon>
        <taxon>Methanobacteriota</taxon>
        <taxon>Methanomada group</taxon>
        <taxon>Methanobacteria</taxon>
        <taxon>Methanobacteriales</taxon>
        <taxon>Methanobacteriaceae</taxon>
        <taxon>Methanobacterium</taxon>
    </lineage>
</organism>
<dbReference type="GO" id="GO:0016758">
    <property type="term" value="F:hexosyltransferase activity"/>
    <property type="evidence" value="ECO:0007669"/>
    <property type="project" value="TreeGrafter"/>
</dbReference>
<reference evidence="3 4" key="1">
    <citation type="journal article" date="2017" name="BMC Genomics">
        <title>Genomic analysis of methanogenic archaea reveals a shift towards energy conservation.</title>
        <authorList>
            <person name="Gilmore S.P."/>
            <person name="Henske J.K."/>
            <person name="Sexton J.A."/>
            <person name="Solomon K.V."/>
            <person name="Seppala S."/>
            <person name="Yoo J.I."/>
            <person name="Huyett L.M."/>
            <person name="Pressman A."/>
            <person name="Cogan J.Z."/>
            <person name="Kivenson V."/>
            <person name="Peng X."/>
            <person name="Tan Y."/>
            <person name="Valentine D.L."/>
            <person name="O'Malley M.A."/>
        </authorList>
    </citation>
    <scope>NUCLEOTIDE SEQUENCE [LARGE SCALE GENOMIC DNA]</scope>
    <source>
        <strain evidence="3 4">M.o.H.</strain>
    </source>
</reference>
<dbReference type="RefSeq" id="WP_069584141.1">
    <property type="nucleotide sequence ID" value="NZ_LMVM01000033.1"/>
</dbReference>
<evidence type="ECO:0000313" key="3">
    <source>
        <dbReference type="EMBL" id="PAV03891.1"/>
    </source>
</evidence>
<dbReference type="InterPro" id="IPR028098">
    <property type="entry name" value="Glyco_trans_4-like_N"/>
</dbReference>
<dbReference type="PANTHER" id="PTHR45947">
    <property type="entry name" value="SULFOQUINOVOSYL TRANSFERASE SQD2"/>
    <property type="match status" value="1"/>
</dbReference>
<name>A0A2A2H382_METBR</name>
<accession>A0A2A2H382</accession>
<gene>
    <name evidence="3" type="ORF">ASJ80_02405</name>
</gene>
<evidence type="ECO:0000259" key="2">
    <source>
        <dbReference type="Pfam" id="PF13439"/>
    </source>
</evidence>
<dbReference type="PANTHER" id="PTHR45947:SF3">
    <property type="entry name" value="SULFOQUINOVOSYL TRANSFERASE SQD2"/>
    <property type="match status" value="1"/>
</dbReference>
<dbReference type="Pfam" id="PF00534">
    <property type="entry name" value="Glycos_transf_1"/>
    <property type="match status" value="1"/>
</dbReference>
<dbReference type="Gene3D" id="3.40.50.2000">
    <property type="entry name" value="Glycogen Phosphorylase B"/>
    <property type="match status" value="2"/>
</dbReference>
<dbReference type="InterPro" id="IPR050194">
    <property type="entry name" value="Glycosyltransferase_grp1"/>
</dbReference>
<keyword evidence="3" id="KW-0808">Transferase</keyword>
<dbReference type="EMBL" id="LMVM01000033">
    <property type="protein sequence ID" value="PAV03891.1"/>
    <property type="molecule type" value="Genomic_DNA"/>
</dbReference>
<sequence length="368" mass="42867">MDIGIVHPELIYPRGAEKQVCKLSYYLNKMGHDVTIYTFEKKENCVFNSLLENIKIISLNEKWISGPFYSYNLVRWHSLIKKLSKKIKEHDIINAHNHPAQWISKYTDIPTVWTCNEPYQHNISSYMKKMYSAHSLIDRRLTRSTKLILSLSNGIKELIKMRYPDKKVNISYSGADLDHEVKHETNEYFDAIFVGPIQPQKRPFDIIKAFSSTCKNIENVRLHFVGNTTSLISKRMKNEMIKYAAKNDIETIFYGSVPNDKLYELYNIADISIFVSEAEPWGIFPLETILGGIPTIISDQCGIKDILPDDNPVVETGNIRQLADKIIEIKDNYHEYKYKTVKTSKMVRKNYSWEAYSRRMENILKQCS</sequence>
<protein>
    <submittedName>
        <fullName evidence="3">Glycosyl transferase family 1</fullName>
    </submittedName>
</protein>
<dbReference type="AlphaFoldDB" id="A0A2A2H382"/>
<feature type="domain" description="Glycosyltransferase subfamily 4-like N-terminal" evidence="2">
    <location>
        <begin position="14"/>
        <end position="178"/>
    </location>
</feature>
<dbReference type="CDD" id="cd03801">
    <property type="entry name" value="GT4_PimA-like"/>
    <property type="match status" value="1"/>
</dbReference>
<dbReference type="OrthoDB" id="132546at2157"/>
<evidence type="ECO:0000313" key="4">
    <source>
        <dbReference type="Proteomes" id="UP000217784"/>
    </source>
</evidence>